<dbReference type="GO" id="GO:0005938">
    <property type="term" value="C:cell cortex"/>
    <property type="evidence" value="ECO:0007669"/>
    <property type="project" value="UniProtKB-SubCell"/>
</dbReference>
<comment type="similarity">
    <text evidence="6">Belongs to the TNF receptor-associated factor family. A subfamily.</text>
</comment>
<keyword evidence="12" id="KW-0677">Repeat</keyword>
<keyword evidence="11 18" id="KW-0479">Metal-binding</keyword>
<feature type="zinc finger region" description="TRAF-type" evidence="18">
    <location>
        <begin position="182"/>
        <end position="225"/>
    </location>
</feature>
<feature type="domain" description="TRAF-type" evidence="22">
    <location>
        <begin position="237"/>
        <end position="286"/>
    </location>
</feature>
<dbReference type="InterPro" id="IPR027139">
    <property type="entry name" value="TRAF6_RING-HC"/>
</dbReference>
<evidence type="ECO:0000256" key="10">
    <source>
        <dbReference type="ARBA" id="ARBA00022679"/>
    </source>
</evidence>
<keyword evidence="23" id="KW-1185">Reference proteome</keyword>
<dbReference type="SMART" id="SM00184">
    <property type="entry name" value="RING"/>
    <property type="match status" value="1"/>
</dbReference>
<dbReference type="GO" id="GO:0008270">
    <property type="term" value="F:zinc ion binding"/>
    <property type="evidence" value="ECO:0007669"/>
    <property type="project" value="UniProtKB-KW"/>
</dbReference>
<name>A0A1S3IZM8_LINAN</name>
<dbReference type="STRING" id="7574.A0A1S3IZM8"/>
<dbReference type="GO" id="GO:0016567">
    <property type="term" value="P:protein ubiquitination"/>
    <property type="evidence" value="ECO:0007669"/>
    <property type="project" value="UniProtKB-UniPathway"/>
</dbReference>
<dbReference type="OMA" id="SCPYRRQ"/>
<dbReference type="AlphaFoldDB" id="A0A1S3IZM8"/>
<feature type="domain" description="RING-type" evidence="20">
    <location>
        <begin position="100"/>
        <end position="139"/>
    </location>
</feature>
<gene>
    <name evidence="24" type="primary">LOC106168821</name>
</gene>
<keyword evidence="24" id="KW-0675">Receptor</keyword>
<dbReference type="PROSITE" id="PS50144">
    <property type="entry name" value="MATH"/>
    <property type="match status" value="1"/>
</dbReference>
<dbReference type="InterPro" id="IPR002083">
    <property type="entry name" value="MATH/TRAF_dom"/>
</dbReference>
<dbReference type="KEGG" id="lak:106168821"/>
<dbReference type="GeneID" id="106168821"/>
<dbReference type="FunFam" id="3.30.40.10:FF:000179">
    <property type="entry name" value="TNF receptor-associated factor"/>
    <property type="match status" value="1"/>
</dbReference>
<evidence type="ECO:0000256" key="18">
    <source>
        <dbReference type="PROSITE-ProRule" id="PRU00207"/>
    </source>
</evidence>
<dbReference type="Pfam" id="PF02176">
    <property type="entry name" value="zf-TRAF"/>
    <property type="match status" value="1"/>
</dbReference>
<feature type="region of interest" description="Disordered" evidence="19">
    <location>
        <begin position="415"/>
        <end position="471"/>
    </location>
</feature>
<keyword evidence="9" id="KW-0551">Lipid droplet</keyword>
<keyword evidence="15 18" id="KW-0862">Zinc</keyword>
<dbReference type="InterPro" id="IPR012227">
    <property type="entry name" value="TNF_rcpt-assoc_TRAF_met"/>
</dbReference>
<dbReference type="SUPFAM" id="SSF49599">
    <property type="entry name" value="TRAF domain-like"/>
    <property type="match status" value="3"/>
</dbReference>
<dbReference type="FunCoup" id="A0A1S3IZM8">
    <property type="interactions" value="1746"/>
</dbReference>
<evidence type="ECO:0000256" key="1">
    <source>
        <dbReference type="ARBA" id="ARBA00000900"/>
    </source>
</evidence>
<evidence type="ECO:0000313" key="24">
    <source>
        <dbReference type="RefSeq" id="XP_013403468.1"/>
    </source>
</evidence>
<evidence type="ECO:0000256" key="17">
    <source>
        <dbReference type="ARBA" id="ARBA00030810"/>
    </source>
</evidence>
<dbReference type="GO" id="GO:0005634">
    <property type="term" value="C:nucleus"/>
    <property type="evidence" value="ECO:0007669"/>
    <property type="project" value="UniProtKB-SubCell"/>
</dbReference>
<dbReference type="RefSeq" id="XP_013403468.1">
    <property type="nucleotide sequence ID" value="XM_013548014.2"/>
</dbReference>
<dbReference type="Proteomes" id="UP000085678">
    <property type="component" value="Unplaced"/>
</dbReference>
<dbReference type="GO" id="GO:0031663">
    <property type="term" value="P:lipopolysaccharide-mediated signaling pathway"/>
    <property type="evidence" value="ECO:0007669"/>
    <property type="project" value="TreeGrafter"/>
</dbReference>
<evidence type="ECO:0000256" key="13">
    <source>
        <dbReference type="ARBA" id="ARBA00022771"/>
    </source>
</evidence>
<dbReference type="Gene3D" id="3.30.40.10">
    <property type="entry name" value="Zinc/RING finger domain, C3HC4 (zinc finger)"/>
    <property type="match status" value="3"/>
</dbReference>
<feature type="domain" description="TRAF-type" evidence="22">
    <location>
        <begin position="182"/>
        <end position="225"/>
    </location>
</feature>
<keyword evidence="13 18" id="KW-0863">Zinc-finger</keyword>
<feature type="region of interest" description="Disordered" evidence="19">
    <location>
        <begin position="48"/>
        <end position="77"/>
    </location>
</feature>
<dbReference type="GO" id="GO:0045087">
    <property type="term" value="P:innate immune response"/>
    <property type="evidence" value="ECO:0007669"/>
    <property type="project" value="TreeGrafter"/>
</dbReference>
<evidence type="ECO:0000256" key="4">
    <source>
        <dbReference type="ARBA" id="ARBA00004544"/>
    </source>
</evidence>
<dbReference type="InterPro" id="IPR001841">
    <property type="entry name" value="Znf_RING"/>
</dbReference>
<evidence type="ECO:0000256" key="19">
    <source>
        <dbReference type="SAM" id="MobiDB-lite"/>
    </source>
</evidence>
<dbReference type="GO" id="GO:0005164">
    <property type="term" value="F:tumor necrosis factor receptor binding"/>
    <property type="evidence" value="ECO:0007669"/>
    <property type="project" value="InterPro"/>
</dbReference>
<keyword evidence="8" id="KW-0963">Cytoplasm</keyword>
<dbReference type="Pfam" id="PF21355">
    <property type="entry name" value="TRAF-mep_MATH"/>
    <property type="match status" value="1"/>
</dbReference>
<sequence>MMQLADGVDVTGEFEQNIKLPFTMKTCLVMNSPEKVFSQPTVYHKSNVSECRTGESSGERAQMMEKGEPQPRTPQGELAEEPLEGYDFDFCPPLDSKYECPICLMCLRDPYQTYCGHRFCKYCIFKWLREEKHRCPVDNVLLDEQNIYPDNFAKREILGLKLKCPNYSHGCRFIIELCNLESHLQSCFYALIPCPQCCPAVLPRKDLKDHIEQSCPRRYVQCDYCFQSIFLSSKQKHLLECPFVPTQCKYCDILLTREKLKKHIRTECQKAIVKCRFYEFGCKTEVRRSCIDEHEEQQSQQHLWLLCGAVKELYRLLYTIVPQGVSPLPSLGAPASAPPVLTHTDLQLDDQLTSLNLSDDSSLNALPSSDFTNDLPALKNAILQVRRLIQLHVKPINFNPESTQMMNITKIESDPTAMQSARFDSQQNAPPQEHESVLSSVQTKKLQSLQEKTAYQDERMTGQSQQLKETQAKLSSIEKKLDEYRIRTRQLESQVSEMEARSCNGNFYWVIKNYSRLRREAMSGDNTVLHSPGFYTSFHGYKLCVRLNLNGVDSAHGTHLSLFIHFMQGEFDSFLEWPFGGRITLTIMDQNEACELRQHITETLIAKPHLAAFQKPRAHRNHKGFGYMEFAPLSLIENSQYVKNDSLIIHAQVVAQ</sequence>
<dbReference type="CDD" id="cd16643">
    <property type="entry name" value="mRING-HC-C3HC3D_TRAF6"/>
    <property type="match status" value="1"/>
</dbReference>
<dbReference type="SMART" id="SM00061">
    <property type="entry name" value="MATH"/>
    <property type="match status" value="1"/>
</dbReference>
<dbReference type="InterPro" id="IPR049342">
    <property type="entry name" value="TRAF1-6_MATH_dom"/>
</dbReference>
<dbReference type="OrthoDB" id="6475149at2759"/>
<dbReference type="PIRSF" id="PIRSF015614">
    <property type="entry name" value="TRAF"/>
    <property type="match status" value="1"/>
</dbReference>
<evidence type="ECO:0000259" key="20">
    <source>
        <dbReference type="PROSITE" id="PS50089"/>
    </source>
</evidence>
<dbReference type="GO" id="GO:0042981">
    <property type="term" value="P:regulation of apoptotic process"/>
    <property type="evidence" value="ECO:0007669"/>
    <property type="project" value="InterPro"/>
</dbReference>
<dbReference type="PROSITE" id="PS50145">
    <property type="entry name" value="ZF_TRAF"/>
    <property type="match status" value="2"/>
</dbReference>
<dbReference type="Gene3D" id="2.60.210.10">
    <property type="entry name" value="Apoptosis, Tumor Necrosis Factor Receptor Associated Protein 2, Chain A"/>
    <property type="match status" value="1"/>
</dbReference>
<evidence type="ECO:0000259" key="21">
    <source>
        <dbReference type="PROSITE" id="PS50144"/>
    </source>
</evidence>
<dbReference type="SUPFAM" id="SSF57850">
    <property type="entry name" value="RING/U-box"/>
    <property type="match status" value="1"/>
</dbReference>
<evidence type="ECO:0000256" key="11">
    <source>
        <dbReference type="ARBA" id="ARBA00022723"/>
    </source>
</evidence>
<evidence type="ECO:0000256" key="3">
    <source>
        <dbReference type="ARBA" id="ARBA00004502"/>
    </source>
</evidence>
<dbReference type="PROSITE" id="PS00518">
    <property type="entry name" value="ZF_RING_1"/>
    <property type="match status" value="1"/>
</dbReference>
<dbReference type="GO" id="GO:0043122">
    <property type="term" value="P:regulation of canonical NF-kappaB signal transduction"/>
    <property type="evidence" value="ECO:0007669"/>
    <property type="project" value="TreeGrafter"/>
</dbReference>
<keyword evidence="14" id="KW-0833">Ubl conjugation pathway</keyword>
<evidence type="ECO:0000256" key="7">
    <source>
        <dbReference type="ARBA" id="ARBA00012483"/>
    </source>
</evidence>
<evidence type="ECO:0000256" key="9">
    <source>
        <dbReference type="ARBA" id="ARBA00022677"/>
    </source>
</evidence>
<dbReference type="Pfam" id="PF13923">
    <property type="entry name" value="zf-C3HC4_2"/>
    <property type="match status" value="1"/>
</dbReference>
<dbReference type="PANTHER" id="PTHR10131">
    <property type="entry name" value="TNF RECEPTOR ASSOCIATED FACTOR"/>
    <property type="match status" value="1"/>
</dbReference>
<comment type="pathway">
    <text evidence="5">Protein modification; protein ubiquitination.</text>
</comment>
<evidence type="ECO:0000256" key="2">
    <source>
        <dbReference type="ARBA" id="ARBA00004123"/>
    </source>
</evidence>
<keyword evidence="16" id="KW-0539">Nucleus</keyword>
<dbReference type="InterPro" id="IPR013083">
    <property type="entry name" value="Znf_RING/FYVE/PHD"/>
</dbReference>
<dbReference type="InterPro" id="IPR017907">
    <property type="entry name" value="Znf_RING_CS"/>
</dbReference>
<evidence type="ECO:0000256" key="5">
    <source>
        <dbReference type="ARBA" id="ARBA00004906"/>
    </source>
</evidence>
<proteinExistence type="inferred from homology"/>
<dbReference type="EC" id="2.3.2.27" evidence="7"/>
<comment type="catalytic activity">
    <reaction evidence="1">
        <text>S-ubiquitinyl-[E2 ubiquitin-conjugating enzyme]-L-cysteine + [acceptor protein]-L-lysine = [E2 ubiquitin-conjugating enzyme]-L-cysteine + N(6)-ubiquitinyl-[acceptor protein]-L-lysine.</text>
        <dbReference type="EC" id="2.3.2.27"/>
    </reaction>
</comment>
<dbReference type="InterPro" id="IPR008974">
    <property type="entry name" value="TRAF-like"/>
</dbReference>
<dbReference type="InParanoid" id="A0A1S3IZM8"/>
<dbReference type="GO" id="GO:0141124">
    <property type="term" value="P:intracellular signaling cassette"/>
    <property type="evidence" value="ECO:0007669"/>
    <property type="project" value="UniProtKB-ARBA"/>
</dbReference>
<reference evidence="24" key="1">
    <citation type="submission" date="2025-08" db="UniProtKB">
        <authorList>
            <consortium name="RefSeq"/>
        </authorList>
    </citation>
    <scope>IDENTIFICATION</scope>
    <source>
        <tissue evidence="24">Gonads</tissue>
    </source>
</reference>
<evidence type="ECO:0000256" key="14">
    <source>
        <dbReference type="ARBA" id="ARBA00022786"/>
    </source>
</evidence>
<evidence type="ECO:0000256" key="8">
    <source>
        <dbReference type="ARBA" id="ARBA00022490"/>
    </source>
</evidence>
<accession>A0A1S3IZM8</accession>
<dbReference type="PROSITE" id="PS50089">
    <property type="entry name" value="ZF_RING_2"/>
    <property type="match status" value="1"/>
</dbReference>
<protein>
    <recommendedName>
        <fullName evidence="7">RING-type E3 ubiquitin transferase</fullName>
        <ecNumber evidence="7">2.3.2.27</ecNumber>
    </recommendedName>
    <alternativeName>
        <fullName evidence="17">E3 ubiquitin-protein ligase TRAF6</fullName>
    </alternativeName>
</protein>
<evidence type="ECO:0000256" key="16">
    <source>
        <dbReference type="ARBA" id="ARBA00023242"/>
    </source>
</evidence>
<dbReference type="GO" id="GO:0005811">
    <property type="term" value="C:lipid droplet"/>
    <property type="evidence" value="ECO:0007669"/>
    <property type="project" value="UniProtKB-SubCell"/>
</dbReference>
<dbReference type="UniPathway" id="UPA00143"/>
<evidence type="ECO:0000256" key="12">
    <source>
        <dbReference type="ARBA" id="ARBA00022737"/>
    </source>
</evidence>
<feature type="domain" description="MATH" evidence="21">
    <location>
        <begin position="504"/>
        <end position="653"/>
    </location>
</feature>
<feature type="compositionally biased region" description="Polar residues" evidence="19">
    <location>
        <begin position="437"/>
        <end position="453"/>
    </location>
</feature>
<evidence type="ECO:0000313" key="23">
    <source>
        <dbReference type="Proteomes" id="UP000085678"/>
    </source>
</evidence>
<feature type="compositionally biased region" description="Polar residues" evidence="19">
    <location>
        <begin position="416"/>
        <end position="430"/>
    </location>
</feature>
<keyword evidence="10" id="KW-0808">Transferase</keyword>
<feature type="zinc finger region" description="TRAF-type" evidence="18">
    <location>
        <begin position="237"/>
        <end position="286"/>
    </location>
</feature>
<evidence type="ECO:0000256" key="6">
    <source>
        <dbReference type="ARBA" id="ARBA00006608"/>
    </source>
</evidence>
<comment type="subcellular location">
    <subcellularLocation>
        <location evidence="4">Cytoplasm</location>
        <location evidence="4">Cell cortex</location>
    </subcellularLocation>
    <subcellularLocation>
        <location evidence="3">Lipid droplet</location>
    </subcellularLocation>
    <subcellularLocation>
        <location evidence="2">Nucleus</location>
    </subcellularLocation>
</comment>
<dbReference type="GO" id="GO:0061630">
    <property type="term" value="F:ubiquitin protein ligase activity"/>
    <property type="evidence" value="ECO:0007669"/>
    <property type="project" value="UniProtKB-EC"/>
</dbReference>
<dbReference type="PANTHER" id="PTHR10131:SF152">
    <property type="entry name" value="TNF RECEPTOR-ASSOCIATED FACTOR 6"/>
    <property type="match status" value="1"/>
</dbReference>
<evidence type="ECO:0000259" key="22">
    <source>
        <dbReference type="PROSITE" id="PS50145"/>
    </source>
</evidence>
<dbReference type="InterPro" id="IPR001293">
    <property type="entry name" value="Znf_TRAF"/>
</dbReference>
<organism evidence="23 24">
    <name type="scientific">Lingula anatina</name>
    <name type="common">Brachiopod</name>
    <name type="synonym">Lingula unguis</name>
    <dbReference type="NCBI Taxonomy" id="7574"/>
    <lineage>
        <taxon>Eukaryota</taxon>
        <taxon>Metazoa</taxon>
        <taxon>Spiralia</taxon>
        <taxon>Lophotrochozoa</taxon>
        <taxon>Brachiopoda</taxon>
        <taxon>Linguliformea</taxon>
        <taxon>Lingulata</taxon>
        <taxon>Lingulida</taxon>
        <taxon>Linguloidea</taxon>
        <taxon>Lingulidae</taxon>
        <taxon>Lingula</taxon>
    </lineage>
</organism>
<evidence type="ECO:0000256" key="15">
    <source>
        <dbReference type="ARBA" id="ARBA00022833"/>
    </source>
</evidence>
<feature type="compositionally biased region" description="Polar residues" evidence="19">
    <location>
        <begin position="461"/>
        <end position="471"/>
    </location>
</feature>